<dbReference type="SUPFAM" id="SSF53098">
    <property type="entry name" value="Ribonuclease H-like"/>
    <property type="match status" value="1"/>
</dbReference>
<evidence type="ECO:0000313" key="8">
    <source>
        <dbReference type="EMBL" id="KAF0710292.1"/>
    </source>
</evidence>
<comment type="caution">
    <text evidence="8">The sequence shown here is derived from an EMBL/GenBank/DDBJ whole genome shotgun (WGS) entry which is preliminary data.</text>
</comment>
<sequence>MKPKEIKKRCYTKVEIDGTERYVCRYCNKNYKENVTRMTMHIKNECKEVPQCISKCLLSPNKSKFNHKSMNAFNQNSLEMVPNTENVIQITDTNQSSIENPQPQITYKNQSLLKFVDTMKGGEKDHLDELLSRAIFTSATPFSIVENQNWLKFFKTLRPTYNPPSRKTVSTTLLEKEYLRTYNKVYENILEAKVYAVQLDGWSNIRNESIMNIIVTTPKPFIFKSIDCGSNRHSAEYISAEISSVVEELGKEKCLGVITDNASNMKKAWKLLQADEKFKSLPIAYYSCVSHTLNLLMLDVVKVKTCFEIENISKAIIKNIISTHILKANFTRIQKAKNIKCSLKLPVKTRWGSFINCLESLIKNKSTLQHLAVSNDINIIEKLDKTVKRKILSDQYWNYVEKFITLIRPIVNWITILESDTPRLSVVPEVLNEIKQHFITYIPISPLLEVEGTMLLKKIDERYNMAIHPIHFAANLVDPNYQGKNLKDGCDVEGILFLKKVAKVLLKGNEYDKIMIEVAEFRAHEGFWAKDVVWCNSSEMDARTWWNGICSNTKLSTVASAILSLPASSAATERSFSVYSHIHNKKRNRLTNTNASKLLFIQANMNNIDFLSPDKSNNKKTPS</sequence>
<keyword evidence="2" id="KW-0479">Metal-binding</keyword>
<dbReference type="InterPro" id="IPR007021">
    <property type="entry name" value="DUF659"/>
</dbReference>
<evidence type="ECO:0008006" key="10">
    <source>
        <dbReference type="Google" id="ProtNLM"/>
    </source>
</evidence>
<dbReference type="InterPro" id="IPR008906">
    <property type="entry name" value="HATC_C_dom"/>
</dbReference>
<evidence type="ECO:0000256" key="5">
    <source>
        <dbReference type="ARBA" id="ARBA00023242"/>
    </source>
</evidence>
<feature type="domain" description="DUF659" evidence="6">
    <location>
        <begin position="164"/>
        <end position="308"/>
    </location>
</feature>
<dbReference type="PANTHER" id="PTHR46481">
    <property type="entry name" value="ZINC FINGER BED DOMAIN-CONTAINING PROTEIN 4"/>
    <property type="match status" value="1"/>
</dbReference>
<dbReference type="SUPFAM" id="SSF140996">
    <property type="entry name" value="Hermes dimerisation domain"/>
    <property type="match status" value="1"/>
</dbReference>
<dbReference type="Pfam" id="PF05699">
    <property type="entry name" value="Dimer_Tnp_hAT"/>
    <property type="match status" value="1"/>
</dbReference>
<comment type="subcellular location">
    <subcellularLocation>
        <location evidence="1">Nucleus</location>
    </subcellularLocation>
</comment>
<evidence type="ECO:0000256" key="1">
    <source>
        <dbReference type="ARBA" id="ARBA00004123"/>
    </source>
</evidence>
<dbReference type="InterPro" id="IPR052035">
    <property type="entry name" value="ZnF_BED_domain_contain"/>
</dbReference>
<gene>
    <name evidence="8" type="ORF">FWK35_00032107</name>
</gene>
<evidence type="ECO:0000259" key="6">
    <source>
        <dbReference type="Pfam" id="PF04937"/>
    </source>
</evidence>
<protein>
    <recommendedName>
        <fullName evidence="10">BED-type domain-containing protein</fullName>
    </recommendedName>
</protein>
<dbReference type="PANTHER" id="PTHR46481:SF10">
    <property type="entry name" value="ZINC FINGER BED DOMAIN-CONTAINING PROTEIN 39"/>
    <property type="match status" value="1"/>
</dbReference>
<evidence type="ECO:0000256" key="4">
    <source>
        <dbReference type="ARBA" id="ARBA00022833"/>
    </source>
</evidence>
<dbReference type="AlphaFoldDB" id="A0A6G0VVZ1"/>
<dbReference type="InterPro" id="IPR012337">
    <property type="entry name" value="RNaseH-like_sf"/>
</dbReference>
<evidence type="ECO:0000256" key="2">
    <source>
        <dbReference type="ARBA" id="ARBA00022723"/>
    </source>
</evidence>
<keyword evidence="9" id="KW-1185">Reference proteome</keyword>
<reference evidence="8 9" key="1">
    <citation type="submission" date="2019-08" db="EMBL/GenBank/DDBJ databases">
        <title>Whole genome of Aphis craccivora.</title>
        <authorList>
            <person name="Voronova N.V."/>
            <person name="Shulinski R.S."/>
            <person name="Bandarenka Y.V."/>
            <person name="Zhorov D.G."/>
            <person name="Warner D."/>
        </authorList>
    </citation>
    <scope>NUCLEOTIDE SEQUENCE [LARGE SCALE GENOMIC DNA]</scope>
    <source>
        <strain evidence="8">180601</strain>
        <tissue evidence="8">Whole Body</tissue>
    </source>
</reference>
<organism evidence="8 9">
    <name type="scientific">Aphis craccivora</name>
    <name type="common">Cowpea aphid</name>
    <dbReference type="NCBI Taxonomy" id="307492"/>
    <lineage>
        <taxon>Eukaryota</taxon>
        <taxon>Metazoa</taxon>
        <taxon>Ecdysozoa</taxon>
        <taxon>Arthropoda</taxon>
        <taxon>Hexapoda</taxon>
        <taxon>Insecta</taxon>
        <taxon>Pterygota</taxon>
        <taxon>Neoptera</taxon>
        <taxon>Paraneoptera</taxon>
        <taxon>Hemiptera</taxon>
        <taxon>Sternorrhyncha</taxon>
        <taxon>Aphidomorpha</taxon>
        <taxon>Aphidoidea</taxon>
        <taxon>Aphididae</taxon>
        <taxon>Aphidini</taxon>
        <taxon>Aphis</taxon>
        <taxon>Aphis</taxon>
    </lineage>
</organism>
<keyword evidence="4" id="KW-0862">Zinc</keyword>
<dbReference type="EMBL" id="VUJU01011696">
    <property type="protein sequence ID" value="KAF0710292.1"/>
    <property type="molecule type" value="Genomic_DNA"/>
</dbReference>
<dbReference type="Proteomes" id="UP000478052">
    <property type="component" value="Unassembled WGS sequence"/>
</dbReference>
<evidence type="ECO:0000256" key="3">
    <source>
        <dbReference type="ARBA" id="ARBA00022771"/>
    </source>
</evidence>
<accession>A0A6G0VVZ1</accession>
<evidence type="ECO:0000313" key="9">
    <source>
        <dbReference type="Proteomes" id="UP000478052"/>
    </source>
</evidence>
<keyword evidence="3" id="KW-0863">Zinc-finger</keyword>
<dbReference type="GO" id="GO:0046983">
    <property type="term" value="F:protein dimerization activity"/>
    <property type="evidence" value="ECO:0007669"/>
    <property type="project" value="InterPro"/>
</dbReference>
<keyword evidence="5" id="KW-0539">Nucleus</keyword>
<proteinExistence type="predicted"/>
<dbReference type="Pfam" id="PF04937">
    <property type="entry name" value="DUF659"/>
    <property type="match status" value="1"/>
</dbReference>
<name>A0A6G0VVZ1_APHCR</name>
<dbReference type="GO" id="GO:0005634">
    <property type="term" value="C:nucleus"/>
    <property type="evidence" value="ECO:0007669"/>
    <property type="project" value="UniProtKB-SubCell"/>
</dbReference>
<dbReference type="GO" id="GO:0008270">
    <property type="term" value="F:zinc ion binding"/>
    <property type="evidence" value="ECO:0007669"/>
    <property type="project" value="UniProtKB-KW"/>
</dbReference>
<feature type="non-terminal residue" evidence="8">
    <location>
        <position position="623"/>
    </location>
</feature>
<dbReference type="OrthoDB" id="6630707at2759"/>
<evidence type="ECO:0000259" key="7">
    <source>
        <dbReference type="Pfam" id="PF05699"/>
    </source>
</evidence>
<feature type="domain" description="HAT C-terminal dimerisation" evidence="7">
    <location>
        <begin position="538"/>
        <end position="605"/>
    </location>
</feature>